<gene>
    <name evidence="1" type="ORF">PSTT_04605</name>
</gene>
<dbReference type="VEuPathDB" id="FungiDB:PSTT_04605"/>
<sequence length="219" mass="24321">MSVSFLDKENVQLGPVRLCLHPIKLIRFEGNTTPIPHGHKRGVDKGGHEEKFLELPSVRARTKEALIGANGSWMPRNGLRSVAMMQPLVPSPRLVTCGKLRSIATFDQAVRNSCLRLGSDCSSRSVLSLDDETPQTGLGSKHLRLALFSSLRLHRRQTSYILELWNNRYPVIPRSKARHLTHWYGQVAQCVSLKVYVTKSGQPSGFATLEGRGGVSRAD</sequence>
<protein>
    <submittedName>
        <fullName evidence="1">Uncharacterized protein</fullName>
    </submittedName>
</protein>
<proteinExistence type="predicted"/>
<name>A0A2S4VS62_9BASI</name>
<dbReference type="Proteomes" id="UP000239156">
    <property type="component" value="Unassembled WGS sequence"/>
</dbReference>
<accession>A0A2S4VS62</accession>
<dbReference type="AlphaFoldDB" id="A0A2S4VS62"/>
<organism evidence="1 2">
    <name type="scientific">Puccinia striiformis</name>
    <dbReference type="NCBI Taxonomy" id="27350"/>
    <lineage>
        <taxon>Eukaryota</taxon>
        <taxon>Fungi</taxon>
        <taxon>Dikarya</taxon>
        <taxon>Basidiomycota</taxon>
        <taxon>Pucciniomycotina</taxon>
        <taxon>Pucciniomycetes</taxon>
        <taxon>Pucciniales</taxon>
        <taxon>Pucciniaceae</taxon>
        <taxon>Puccinia</taxon>
    </lineage>
</organism>
<keyword evidence="2" id="KW-1185">Reference proteome</keyword>
<comment type="caution">
    <text evidence="1">The sequence shown here is derived from an EMBL/GenBank/DDBJ whole genome shotgun (WGS) entry which is preliminary data.</text>
</comment>
<dbReference type="VEuPathDB" id="FungiDB:PSHT_06748"/>
<evidence type="ECO:0000313" key="2">
    <source>
        <dbReference type="Proteomes" id="UP000239156"/>
    </source>
</evidence>
<dbReference type="EMBL" id="PKSL01000032">
    <property type="protein sequence ID" value="POW12328.1"/>
    <property type="molecule type" value="Genomic_DNA"/>
</dbReference>
<evidence type="ECO:0000313" key="1">
    <source>
        <dbReference type="EMBL" id="POW12328.1"/>
    </source>
</evidence>
<reference evidence="1" key="1">
    <citation type="submission" date="2017-12" db="EMBL/GenBank/DDBJ databases">
        <title>Gene loss provides genomic basis for host adaptation in cereal stripe rust fungi.</title>
        <authorList>
            <person name="Xia C."/>
        </authorList>
    </citation>
    <scope>NUCLEOTIDE SEQUENCE [LARGE SCALE GENOMIC DNA]</scope>
    <source>
        <strain evidence="1">93-210</strain>
    </source>
</reference>